<feature type="signal peptide" evidence="1">
    <location>
        <begin position="1"/>
        <end position="22"/>
    </location>
</feature>
<evidence type="ECO:0000313" key="5">
    <source>
        <dbReference type="EMBL" id="AKN35485.1"/>
    </source>
</evidence>
<dbReference type="Pfam" id="PF14263">
    <property type="entry name" value="DUF4354"/>
    <property type="match status" value="1"/>
</dbReference>
<evidence type="ECO:0000313" key="2">
    <source>
        <dbReference type="EMBL" id="AKN35354.1"/>
    </source>
</evidence>
<dbReference type="EMBL" id="KR057495">
    <property type="protein sequence ID" value="AKN35451.1"/>
    <property type="molecule type" value="Genomic_DNA"/>
</dbReference>
<feature type="chain" id="PRO_5010033036" evidence="1">
    <location>
        <begin position="23"/>
        <end position="101"/>
    </location>
</feature>
<proteinExistence type="predicted"/>
<dbReference type="Gene3D" id="2.60.40.4110">
    <property type="entry name" value="Protein of unknown function DUF4354"/>
    <property type="match status" value="1"/>
</dbReference>
<dbReference type="InterPro" id="IPR025581">
    <property type="entry name" value="DUF4354"/>
</dbReference>
<evidence type="ECO:0000313" key="3">
    <source>
        <dbReference type="EMBL" id="AKN35387.1"/>
    </source>
</evidence>
<protein>
    <submittedName>
        <fullName evidence="3">Uncharacterized protein</fullName>
    </submittedName>
</protein>
<name>A0A0H3ZLM4_ENTCL</name>
<dbReference type="EMBL" id="KR057492">
    <property type="protein sequence ID" value="AKN35354.1"/>
    <property type="molecule type" value="Genomic_DNA"/>
</dbReference>
<sequence length="101" mass="11455">MTKLYILLFINMLALISFPLQANNLDSIAVRATEKSLWAIPVGDKHLFIKTFKLIVTLLSKESIDLSEHCFKAYTTVQNEYDLDSFDEVLSAGVLIFLKTN</sequence>
<accession>A0A0H3ZLM4</accession>
<evidence type="ECO:0000313" key="4">
    <source>
        <dbReference type="EMBL" id="AKN35451.1"/>
    </source>
</evidence>
<dbReference type="EMBL" id="KR057496">
    <property type="protein sequence ID" value="AKN35485.1"/>
    <property type="molecule type" value="Genomic_DNA"/>
</dbReference>
<reference evidence="3" key="1">
    <citation type="journal article" date="2017" name="Antimicrob. Agents Chemother.">
        <title>Enterobacter cloacae Complex Isolates Harboring blaNMC-A or blaIMI-Type Class A Carbapenemase Genes on Novel Chromosomal Integrative Elements and Plasmids.</title>
        <authorList>
            <person name="Boyd D.A."/>
            <person name="Mataseje L.F."/>
            <person name="Davidson R."/>
            <person name="Delport J.A."/>
            <person name="Fuller J."/>
            <person name="Hoang L."/>
            <person name="Lefebvre B."/>
            <person name="Levett P.N."/>
            <person name="Roscoe D.L."/>
            <person name="Willey B.M."/>
            <person name="Mulvey M.R."/>
        </authorList>
    </citation>
    <scope>NUCLEOTIDE SEQUENCE</scope>
    <source>
        <strain evidence="2">N10-3276</strain>
        <strain evidence="3">N11-1141</strain>
        <strain evidence="4">N12-1562</strain>
        <strain evidence="5">N12-1563</strain>
    </source>
</reference>
<evidence type="ECO:0000256" key="1">
    <source>
        <dbReference type="SAM" id="SignalP"/>
    </source>
</evidence>
<keyword evidence="1" id="KW-0732">Signal</keyword>
<dbReference type="EMBL" id="KR057493">
    <property type="protein sequence ID" value="AKN35387.1"/>
    <property type="molecule type" value="Genomic_DNA"/>
</dbReference>
<dbReference type="AlphaFoldDB" id="A0A0H3ZLM4"/>
<organism evidence="3">
    <name type="scientific">Enterobacter cloacae</name>
    <dbReference type="NCBI Taxonomy" id="550"/>
    <lineage>
        <taxon>Bacteria</taxon>
        <taxon>Pseudomonadati</taxon>
        <taxon>Pseudomonadota</taxon>
        <taxon>Gammaproteobacteria</taxon>
        <taxon>Enterobacterales</taxon>
        <taxon>Enterobacteriaceae</taxon>
        <taxon>Enterobacter</taxon>
        <taxon>Enterobacter cloacae complex</taxon>
    </lineage>
</organism>